<keyword evidence="1" id="KW-0812">Transmembrane</keyword>
<feature type="transmembrane region" description="Helical" evidence="1">
    <location>
        <begin position="497"/>
        <end position="519"/>
    </location>
</feature>
<evidence type="ECO:0000313" key="3">
    <source>
        <dbReference type="Proteomes" id="UP000799772"/>
    </source>
</evidence>
<gene>
    <name evidence="2" type="ORF">NA57DRAFT_36221</name>
</gene>
<evidence type="ECO:0000256" key="1">
    <source>
        <dbReference type="SAM" id="Phobius"/>
    </source>
</evidence>
<keyword evidence="1" id="KW-1133">Transmembrane helix</keyword>
<dbReference type="InterPro" id="IPR021514">
    <property type="entry name" value="DUF3176"/>
</dbReference>
<accession>A0A9P4M7W5</accession>
<reference evidence="2" key="1">
    <citation type="journal article" date="2020" name="Stud. Mycol.">
        <title>101 Dothideomycetes genomes: a test case for predicting lifestyles and emergence of pathogens.</title>
        <authorList>
            <person name="Haridas S."/>
            <person name="Albert R."/>
            <person name="Binder M."/>
            <person name="Bloem J."/>
            <person name="Labutti K."/>
            <person name="Salamov A."/>
            <person name="Andreopoulos B."/>
            <person name="Baker S."/>
            <person name="Barry K."/>
            <person name="Bills G."/>
            <person name="Bluhm B."/>
            <person name="Cannon C."/>
            <person name="Castanera R."/>
            <person name="Culley D."/>
            <person name="Daum C."/>
            <person name="Ezra D."/>
            <person name="Gonzalez J."/>
            <person name="Henrissat B."/>
            <person name="Kuo A."/>
            <person name="Liang C."/>
            <person name="Lipzen A."/>
            <person name="Lutzoni F."/>
            <person name="Magnuson J."/>
            <person name="Mondo S."/>
            <person name="Nolan M."/>
            <person name="Ohm R."/>
            <person name="Pangilinan J."/>
            <person name="Park H.-J."/>
            <person name="Ramirez L."/>
            <person name="Alfaro M."/>
            <person name="Sun H."/>
            <person name="Tritt A."/>
            <person name="Yoshinaga Y."/>
            <person name="Zwiers L.-H."/>
            <person name="Turgeon B."/>
            <person name="Goodwin S."/>
            <person name="Spatafora J."/>
            <person name="Crous P."/>
            <person name="Grigoriev I."/>
        </authorList>
    </citation>
    <scope>NUCLEOTIDE SEQUENCE</scope>
    <source>
        <strain evidence="2">CBS 133067</strain>
    </source>
</reference>
<evidence type="ECO:0000313" key="2">
    <source>
        <dbReference type="EMBL" id="KAF2101111.1"/>
    </source>
</evidence>
<dbReference type="AlphaFoldDB" id="A0A9P4M7W5"/>
<keyword evidence="1" id="KW-0472">Membrane</keyword>
<dbReference type="Proteomes" id="UP000799772">
    <property type="component" value="Unassembled WGS sequence"/>
</dbReference>
<organism evidence="2 3">
    <name type="scientific">Rhizodiscina lignyota</name>
    <dbReference type="NCBI Taxonomy" id="1504668"/>
    <lineage>
        <taxon>Eukaryota</taxon>
        <taxon>Fungi</taxon>
        <taxon>Dikarya</taxon>
        <taxon>Ascomycota</taxon>
        <taxon>Pezizomycotina</taxon>
        <taxon>Dothideomycetes</taxon>
        <taxon>Pleosporomycetidae</taxon>
        <taxon>Aulographales</taxon>
        <taxon>Rhizodiscinaceae</taxon>
        <taxon>Rhizodiscina</taxon>
    </lineage>
</organism>
<dbReference type="Pfam" id="PF11374">
    <property type="entry name" value="DUF3176"/>
    <property type="match status" value="1"/>
</dbReference>
<proteinExistence type="predicted"/>
<dbReference type="PANTHER" id="PTHR35394">
    <property type="entry name" value="DUF3176 DOMAIN-CONTAINING PROTEIN"/>
    <property type="match status" value="1"/>
</dbReference>
<sequence length="585" mass="65188">MGAIAIFLAVYEGRPLPEWPLGLTINSYVSVFGSFAKAALLLPTAEALGQLKWNWFATRGRDVNDFQTFDEATRGPWGSFMLILRTRGRALSTIGAAVMLLSIALDPFFQQIVVFPLRSVPVKEAMLPRSVVYQWDSLIPATVHEMGSELFTPDVSMNYFVTPLLYSNESSKEPDLKVQCPTGNCQFPAFETLGVCSECADISDLLSFRCMPTPVNWKSSVVDYSQEWAANTTTNVNKKVPAPETCGFFLNGTSASPVLVSGYENSANESEVLVGRTLVLNAPYVGNTCHYDGSMHFKDIPLALLDVMIIATPGGYDGVKTNTRPLAQECNLHWCVKKVQASVLNGEYNESVVAKYDNRTKMSSPEWHVKDMDDGSPDYYIYDVPSIRPPGSNTTFGPSSNDTQFDEIIVFWSSPLQAFTTSKARNSTPTVRYEDDPVGPPDLVQLPSNPWLTGNNWTAQLDRIAGVMTNVMRSSSYGTEMVEGIALSPQTYVHIRWVWFSLPLVLLFSSLAFLVAAILHSRSGDVDVWKNSALAILMHGLREDLIKEKDNMQTTVRRRRNEPRLIVRLRGRKGRWRFSKHVSSQ</sequence>
<protein>
    <submittedName>
        <fullName evidence="2">Uncharacterized protein</fullName>
    </submittedName>
</protein>
<comment type="caution">
    <text evidence="2">The sequence shown here is derived from an EMBL/GenBank/DDBJ whole genome shotgun (WGS) entry which is preliminary data.</text>
</comment>
<dbReference type="PANTHER" id="PTHR35394:SF5">
    <property type="entry name" value="DUF3176 DOMAIN-CONTAINING PROTEIN"/>
    <property type="match status" value="1"/>
</dbReference>
<dbReference type="OrthoDB" id="5242705at2759"/>
<dbReference type="EMBL" id="ML978124">
    <property type="protein sequence ID" value="KAF2101111.1"/>
    <property type="molecule type" value="Genomic_DNA"/>
</dbReference>
<keyword evidence="3" id="KW-1185">Reference proteome</keyword>
<name>A0A9P4M7W5_9PEZI</name>